<dbReference type="Proteomes" id="UP001363622">
    <property type="component" value="Unassembled WGS sequence"/>
</dbReference>
<evidence type="ECO:0000313" key="2">
    <source>
        <dbReference type="EMBL" id="KAK7520456.1"/>
    </source>
</evidence>
<accession>A0ABR1KWX3</accession>
<comment type="caution">
    <text evidence="2">The sequence shown here is derived from an EMBL/GenBank/DDBJ whole genome shotgun (WGS) entry which is preliminary data.</text>
</comment>
<reference evidence="2 3" key="1">
    <citation type="submission" date="2024-04" db="EMBL/GenBank/DDBJ databases">
        <title>Phyllosticta paracitricarpa is synonymous to the EU quarantine fungus P. citricarpa based on phylogenomic analyses.</title>
        <authorList>
            <consortium name="Lawrence Berkeley National Laboratory"/>
            <person name="Van Ingen-Buijs V.A."/>
            <person name="Van Westerhoven A.C."/>
            <person name="Haridas S."/>
            <person name="Skiadas P."/>
            <person name="Martin F."/>
            <person name="Groenewald J.Z."/>
            <person name="Crous P.W."/>
            <person name="Seidl M.F."/>
        </authorList>
    </citation>
    <scope>NUCLEOTIDE SEQUENCE [LARGE SCALE GENOMIC DNA]</scope>
    <source>
        <strain evidence="2 3">CBS 123371</strain>
    </source>
</reference>
<keyword evidence="3" id="KW-1185">Reference proteome</keyword>
<feature type="chain" id="PRO_5047364127" description="Secreted protein" evidence="1">
    <location>
        <begin position="16"/>
        <end position="101"/>
    </location>
</feature>
<protein>
    <recommendedName>
        <fullName evidence="4">Secreted protein</fullName>
    </recommendedName>
</protein>
<dbReference type="EMBL" id="JBBPHU010000003">
    <property type="protein sequence ID" value="KAK7520456.1"/>
    <property type="molecule type" value="Genomic_DNA"/>
</dbReference>
<gene>
    <name evidence="2" type="ORF">IWZ03DRAFT_138733</name>
</gene>
<proteinExistence type="predicted"/>
<keyword evidence="1" id="KW-0732">Signal</keyword>
<name>A0ABR1KWX3_9PEZI</name>
<feature type="signal peptide" evidence="1">
    <location>
        <begin position="1"/>
        <end position="15"/>
    </location>
</feature>
<evidence type="ECO:0008006" key="4">
    <source>
        <dbReference type="Google" id="ProtNLM"/>
    </source>
</evidence>
<evidence type="ECO:0000256" key="1">
    <source>
        <dbReference type="SAM" id="SignalP"/>
    </source>
</evidence>
<evidence type="ECO:0000313" key="3">
    <source>
        <dbReference type="Proteomes" id="UP001363622"/>
    </source>
</evidence>
<sequence length="101" mass="11304">MFIVIISLFFSHLQGHRVLAGAGMRCISFRVTFFGLFGRNMFTVFGAGHKNGGSLDGRKDAMCGDIQRVTSSAGPGRYLRQRYDGTFFPLRFYSQLGNVIR</sequence>
<organism evidence="2 3">
    <name type="scientific">Phyllosticta citriasiana</name>
    <dbReference type="NCBI Taxonomy" id="595635"/>
    <lineage>
        <taxon>Eukaryota</taxon>
        <taxon>Fungi</taxon>
        <taxon>Dikarya</taxon>
        <taxon>Ascomycota</taxon>
        <taxon>Pezizomycotina</taxon>
        <taxon>Dothideomycetes</taxon>
        <taxon>Dothideomycetes incertae sedis</taxon>
        <taxon>Botryosphaeriales</taxon>
        <taxon>Phyllostictaceae</taxon>
        <taxon>Phyllosticta</taxon>
    </lineage>
</organism>